<comment type="catalytic activity">
    <reaction evidence="2">
        <text>N(6)-(dimethylallyl)adenosine 5'-phosphate + H2O = N(6)-dimethylallyladenine + D-ribose 5-phosphate</text>
        <dbReference type="Rhea" id="RHEA:48560"/>
        <dbReference type="ChEBI" id="CHEBI:15377"/>
        <dbReference type="ChEBI" id="CHEBI:17660"/>
        <dbReference type="ChEBI" id="CHEBI:57526"/>
        <dbReference type="ChEBI" id="CHEBI:78346"/>
        <dbReference type="EC" id="3.2.2.n1"/>
    </reaction>
</comment>
<dbReference type="Proteomes" id="UP001499884">
    <property type="component" value="Unassembled WGS sequence"/>
</dbReference>
<keyword evidence="2" id="KW-0203">Cytokinin biosynthesis</keyword>
<dbReference type="RefSeq" id="WP_345653231.1">
    <property type="nucleotide sequence ID" value="NZ_BAABEP010000058.1"/>
</dbReference>
<evidence type="ECO:0000313" key="4">
    <source>
        <dbReference type="Proteomes" id="UP001499884"/>
    </source>
</evidence>
<reference evidence="4" key="1">
    <citation type="journal article" date="2019" name="Int. J. Syst. Evol. Microbiol.">
        <title>The Global Catalogue of Microorganisms (GCM) 10K type strain sequencing project: providing services to taxonomists for standard genome sequencing and annotation.</title>
        <authorList>
            <consortium name="The Broad Institute Genomics Platform"/>
            <consortium name="The Broad Institute Genome Sequencing Center for Infectious Disease"/>
            <person name="Wu L."/>
            <person name="Ma J."/>
        </authorList>
    </citation>
    <scope>NUCLEOTIDE SEQUENCE [LARGE SCALE GENOMIC DNA]</scope>
    <source>
        <strain evidence="4">JCM 30846</strain>
    </source>
</reference>
<dbReference type="InterPro" id="IPR005269">
    <property type="entry name" value="LOG"/>
</dbReference>
<keyword evidence="2" id="KW-0378">Hydrolase</keyword>
<dbReference type="Pfam" id="PF03641">
    <property type="entry name" value="Lysine_decarbox"/>
    <property type="match status" value="1"/>
</dbReference>
<sequence>MSGRVASAAVFCGRTPGNDPRYESSAAALGKGLAAAGVELVFGGGAHGMMAAVADAALAAGGEVSGFIPEFLVQREGVHPGVRRIVLTGTLHERKRAMYEAADAFVVLPGGLGTLDETVEVITWRQVDLHDKPVVVVNVGGWADPLIGALDAALSQGFAGAGTQDLFTVVPDAAAALDRVTAS</sequence>
<evidence type="ECO:0000256" key="1">
    <source>
        <dbReference type="ARBA" id="ARBA00006763"/>
    </source>
</evidence>
<dbReference type="NCBIfam" id="TIGR00730">
    <property type="entry name" value="Rossman fold protein, TIGR00730 family"/>
    <property type="match status" value="1"/>
</dbReference>
<comment type="catalytic activity">
    <reaction evidence="2">
        <text>9-ribosyl-trans-zeatin 5'-phosphate + H2O = trans-zeatin + D-ribose 5-phosphate</text>
        <dbReference type="Rhea" id="RHEA:48564"/>
        <dbReference type="ChEBI" id="CHEBI:15377"/>
        <dbReference type="ChEBI" id="CHEBI:16522"/>
        <dbReference type="ChEBI" id="CHEBI:78346"/>
        <dbReference type="ChEBI" id="CHEBI:87947"/>
        <dbReference type="EC" id="3.2.2.n1"/>
    </reaction>
</comment>
<dbReference type="PANTHER" id="PTHR31223">
    <property type="entry name" value="LOG FAMILY PROTEIN YJL055W"/>
    <property type="match status" value="1"/>
</dbReference>
<evidence type="ECO:0000256" key="2">
    <source>
        <dbReference type="RuleBase" id="RU363015"/>
    </source>
</evidence>
<dbReference type="Gene3D" id="3.40.50.450">
    <property type="match status" value="1"/>
</dbReference>
<comment type="caution">
    <text evidence="3">The sequence shown here is derived from an EMBL/GenBank/DDBJ whole genome shotgun (WGS) entry which is preliminary data.</text>
</comment>
<comment type="similarity">
    <text evidence="1 2">Belongs to the LOG family.</text>
</comment>
<name>A0ABP7G385_9ACTN</name>
<gene>
    <name evidence="3" type="ORF">GCM10023082_55670</name>
</gene>
<protein>
    <recommendedName>
        <fullName evidence="2">Cytokinin riboside 5'-monophosphate phosphoribohydrolase</fullName>
        <ecNumber evidence="2">3.2.2.n1</ecNumber>
    </recommendedName>
</protein>
<dbReference type="EC" id="3.2.2.n1" evidence="2"/>
<evidence type="ECO:0000313" key="3">
    <source>
        <dbReference type="EMBL" id="GAA3752886.1"/>
    </source>
</evidence>
<dbReference type="PANTHER" id="PTHR31223:SF70">
    <property type="entry name" value="LOG FAMILY PROTEIN YJL055W"/>
    <property type="match status" value="1"/>
</dbReference>
<accession>A0ABP7G385</accession>
<proteinExistence type="inferred from homology"/>
<dbReference type="InterPro" id="IPR031100">
    <property type="entry name" value="LOG_fam"/>
</dbReference>
<dbReference type="SUPFAM" id="SSF102405">
    <property type="entry name" value="MCP/YpsA-like"/>
    <property type="match status" value="1"/>
</dbReference>
<keyword evidence="4" id="KW-1185">Reference proteome</keyword>
<organism evidence="3 4">
    <name type="scientific">Streptomyces tremellae</name>
    <dbReference type="NCBI Taxonomy" id="1124239"/>
    <lineage>
        <taxon>Bacteria</taxon>
        <taxon>Bacillati</taxon>
        <taxon>Actinomycetota</taxon>
        <taxon>Actinomycetes</taxon>
        <taxon>Kitasatosporales</taxon>
        <taxon>Streptomycetaceae</taxon>
        <taxon>Streptomyces</taxon>
    </lineage>
</organism>
<dbReference type="EMBL" id="BAABEP010000058">
    <property type="protein sequence ID" value="GAA3752886.1"/>
    <property type="molecule type" value="Genomic_DNA"/>
</dbReference>